<feature type="transmembrane region" description="Helical" evidence="1">
    <location>
        <begin position="26"/>
        <end position="44"/>
    </location>
</feature>
<evidence type="ECO:0000313" key="2">
    <source>
        <dbReference type="EMBL" id="PLR53401.1"/>
    </source>
</evidence>
<name>A0A2N5ETG0_9GAMM</name>
<keyword evidence="1" id="KW-1133">Transmembrane helix</keyword>
<evidence type="ECO:0008006" key="4">
    <source>
        <dbReference type="Google" id="ProtNLM"/>
    </source>
</evidence>
<sequence>MPEIFGYSLFQKASLGMDRLHAHFRSGANLPLLISLISALTITFTNKEKTVRQDKLAGFLLTMSLIFFISLPLYFTGKVNYINGVFQFSPDNWSLYYSYTSFAFTLLSICSMLWIALKESGNGYTAFLGLFLSVLVTVAIGMSPTVYESGQRILFIFDVGLIIFSCDMLSRITQKENL</sequence>
<evidence type="ECO:0000313" key="3">
    <source>
        <dbReference type="Proteomes" id="UP000234626"/>
    </source>
</evidence>
<feature type="transmembrane region" description="Helical" evidence="1">
    <location>
        <begin position="124"/>
        <end position="147"/>
    </location>
</feature>
<accession>A0A2N5ETG0</accession>
<gene>
    <name evidence="2" type="ORF">CYR34_02085</name>
</gene>
<reference evidence="2 3" key="1">
    <citation type="submission" date="2017-12" db="EMBL/GenBank/DDBJ databases">
        <title>Characterization of six clinical isolates of Enterochimera gen. nov., a novel genus of the Yersiniaciae family and the three species Enterochimera arupensis sp. nov., Enterochimera coloradensis sp. nov, and Enterochimera californica sp. nov.</title>
        <authorList>
            <person name="Rossi A."/>
            <person name="Fisher M."/>
        </authorList>
    </citation>
    <scope>NUCLEOTIDE SEQUENCE [LARGE SCALE GENOMIC DNA]</scope>
    <source>
        <strain evidence="2 3">2016Iso1</strain>
    </source>
</reference>
<dbReference type="EMBL" id="PJZK01000001">
    <property type="protein sequence ID" value="PLR53401.1"/>
    <property type="molecule type" value="Genomic_DNA"/>
</dbReference>
<dbReference type="Proteomes" id="UP000234626">
    <property type="component" value="Unassembled WGS sequence"/>
</dbReference>
<feature type="transmembrane region" description="Helical" evidence="1">
    <location>
        <begin position="56"/>
        <end position="75"/>
    </location>
</feature>
<organism evidence="2 3">
    <name type="scientific">Chimaeribacter arupi</name>
    <dbReference type="NCBI Taxonomy" id="2060066"/>
    <lineage>
        <taxon>Bacteria</taxon>
        <taxon>Pseudomonadati</taxon>
        <taxon>Pseudomonadota</taxon>
        <taxon>Gammaproteobacteria</taxon>
        <taxon>Enterobacterales</taxon>
        <taxon>Yersiniaceae</taxon>
        <taxon>Chimaeribacter</taxon>
    </lineage>
</organism>
<feature type="transmembrane region" description="Helical" evidence="1">
    <location>
        <begin position="153"/>
        <end position="170"/>
    </location>
</feature>
<keyword evidence="3" id="KW-1185">Reference proteome</keyword>
<keyword evidence="1" id="KW-0472">Membrane</keyword>
<comment type="caution">
    <text evidence="2">The sequence shown here is derived from an EMBL/GenBank/DDBJ whole genome shotgun (WGS) entry which is preliminary data.</text>
</comment>
<evidence type="ECO:0000256" key="1">
    <source>
        <dbReference type="SAM" id="Phobius"/>
    </source>
</evidence>
<protein>
    <recommendedName>
        <fullName evidence="4">DUF998 domain-containing protein</fullName>
    </recommendedName>
</protein>
<proteinExistence type="predicted"/>
<dbReference type="AlphaFoldDB" id="A0A2N5ETG0"/>
<keyword evidence="1" id="KW-0812">Transmembrane</keyword>
<feature type="transmembrane region" description="Helical" evidence="1">
    <location>
        <begin position="95"/>
        <end position="117"/>
    </location>
</feature>